<dbReference type="InterPro" id="IPR036259">
    <property type="entry name" value="MFS_trans_sf"/>
</dbReference>
<accession>A0A6J6GVV6</accession>
<evidence type="ECO:0000256" key="2">
    <source>
        <dbReference type="ARBA" id="ARBA00022692"/>
    </source>
</evidence>
<feature type="transmembrane region" description="Helical" evidence="5">
    <location>
        <begin position="340"/>
        <end position="361"/>
    </location>
</feature>
<dbReference type="AlphaFoldDB" id="A0A6J6GVV6"/>
<dbReference type="GO" id="GO:0046943">
    <property type="term" value="F:carboxylic acid transmembrane transporter activity"/>
    <property type="evidence" value="ECO:0007669"/>
    <property type="project" value="TreeGrafter"/>
</dbReference>
<feature type="transmembrane region" description="Helical" evidence="5">
    <location>
        <begin position="373"/>
        <end position="393"/>
    </location>
</feature>
<proteinExistence type="predicted"/>
<protein>
    <submittedName>
        <fullName evidence="7">Unannotated protein</fullName>
    </submittedName>
</protein>
<feature type="transmembrane region" description="Helical" evidence="5">
    <location>
        <begin position="187"/>
        <end position="212"/>
    </location>
</feature>
<dbReference type="PANTHER" id="PTHR23508:SF10">
    <property type="entry name" value="CARBOXYLIC ACID TRANSPORTER PROTEIN HOMOLOG"/>
    <property type="match status" value="1"/>
</dbReference>
<dbReference type="PROSITE" id="PS50850">
    <property type="entry name" value="MFS"/>
    <property type="match status" value="1"/>
</dbReference>
<evidence type="ECO:0000313" key="7">
    <source>
        <dbReference type="EMBL" id="CAB4604053.1"/>
    </source>
</evidence>
<feature type="transmembrane region" description="Helical" evidence="5">
    <location>
        <begin position="218"/>
        <end position="235"/>
    </location>
</feature>
<dbReference type="CDD" id="cd06174">
    <property type="entry name" value="MFS"/>
    <property type="match status" value="1"/>
</dbReference>
<organism evidence="7">
    <name type="scientific">freshwater metagenome</name>
    <dbReference type="NCBI Taxonomy" id="449393"/>
    <lineage>
        <taxon>unclassified sequences</taxon>
        <taxon>metagenomes</taxon>
        <taxon>ecological metagenomes</taxon>
    </lineage>
</organism>
<name>A0A6J6GVV6_9ZZZZ</name>
<feature type="transmembrane region" description="Helical" evidence="5">
    <location>
        <begin position="463"/>
        <end position="486"/>
    </location>
</feature>
<feature type="domain" description="Major facilitator superfamily (MFS) profile" evidence="6">
    <location>
        <begin position="123"/>
        <end position="520"/>
    </location>
</feature>
<reference evidence="7" key="1">
    <citation type="submission" date="2020-05" db="EMBL/GenBank/DDBJ databases">
        <authorList>
            <person name="Chiriac C."/>
            <person name="Salcher M."/>
            <person name="Ghai R."/>
            <person name="Kavagutti S V."/>
        </authorList>
    </citation>
    <scope>NUCLEOTIDE SEQUENCE</scope>
</reference>
<feature type="transmembrane region" description="Helical" evidence="5">
    <location>
        <begin position="405"/>
        <end position="423"/>
    </location>
</feature>
<dbReference type="EMBL" id="CAEZUP010000019">
    <property type="protein sequence ID" value="CAB4604053.1"/>
    <property type="molecule type" value="Genomic_DNA"/>
</dbReference>
<feature type="transmembrane region" description="Helical" evidence="5">
    <location>
        <begin position="120"/>
        <end position="141"/>
    </location>
</feature>
<evidence type="ECO:0000256" key="4">
    <source>
        <dbReference type="ARBA" id="ARBA00023136"/>
    </source>
</evidence>
<evidence type="ECO:0000256" key="3">
    <source>
        <dbReference type="ARBA" id="ARBA00022989"/>
    </source>
</evidence>
<feature type="transmembrane region" description="Helical" evidence="5">
    <location>
        <begin position="273"/>
        <end position="293"/>
    </location>
</feature>
<dbReference type="InterPro" id="IPR011701">
    <property type="entry name" value="MFS"/>
</dbReference>
<keyword evidence="2 5" id="KW-0812">Transmembrane</keyword>
<dbReference type="Pfam" id="PF07690">
    <property type="entry name" value="MFS_1"/>
    <property type="match status" value="1"/>
</dbReference>
<dbReference type="SUPFAM" id="SSF103473">
    <property type="entry name" value="MFS general substrate transporter"/>
    <property type="match status" value="1"/>
</dbReference>
<evidence type="ECO:0000256" key="5">
    <source>
        <dbReference type="SAM" id="Phobius"/>
    </source>
</evidence>
<evidence type="ECO:0000256" key="1">
    <source>
        <dbReference type="ARBA" id="ARBA00004141"/>
    </source>
</evidence>
<feature type="transmembrane region" description="Helical" evidence="5">
    <location>
        <begin position="161"/>
        <end position="180"/>
    </location>
</feature>
<gene>
    <name evidence="7" type="ORF">UFOPK1835_00639</name>
</gene>
<evidence type="ECO:0000259" key="6">
    <source>
        <dbReference type="PROSITE" id="PS50850"/>
    </source>
</evidence>
<feature type="transmembrane region" description="Helical" evidence="5">
    <location>
        <begin position="247"/>
        <end position="267"/>
    </location>
</feature>
<comment type="subcellular location">
    <subcellularLocation>
        <location evidence="1">Membrane</location>
        <topology evidence="1">Multi-pass membrane protein</topology>
    </subcellularLocation>
</comment>
<dbReference type="PANTHER" id="PTHR23508">
    <property type="entry name" value="CARBOXYLIC ACID TRANSPORTER PROTEIN HOMOLOG"/>
    <property type="match status" value="1"/>
</dbReference>
<keyword evidence="4 5" id="KW-0472">Membrane</keyword>
<dbReference type="GO" id="GO:0005886">
    <property type="term" value="C:plasma membrane"/>
    <property type="evidence" value="ECO:0007669"/>
    <property type="project" value="TreeGrafter"/>
</dbReference>
<dbReference type="Gene3D" id="1.20.1250.20">
    <property type="entry name" value="MFS general substrate transporter like domains"/>
    <property type="match status" value="2"/>
</dbReference>
<feature type="transmembrane region" description="Helical" evidence="5">
    <location>
        <begin position="492"/>
        <end position="514"/>
    </location>
</feature>
<dbReference type="InterPro" id="IPR020846">
    <property type="entry name" value="MFS_dom"/>
</dbReference>
<feature type="transmembrane region" description="Helical" evidence="5">
    <location>
        <begin position="429"/>
        <end position="451"/>
    </location>
</feature>
<keyword evidence="3 5" id="KW-1133">Transmembrane helix</keyword>
<sequence length="537" mass="57331">MTRLTHHHRIGPDDVRNWSQPRRDIVHESDPEVAGDGTLVFTARTGPFLEWTRTINVGSPAEDGSDRSFVDVDERIDYRLAVPFWGGIFRFALRFHLRQAPKPDGKVPWWAPPEVLTARAATILSLLCVLGAFAGYLGTLISQTLTYAAEQFGASTSDQGTLLATVRIGVLMSMVVVAFADRRGRRIVLITSVIGACAFTALGALAPGMWWLGTTQTFARSLSTVVGLVIAIIAVEEMPAGARAFAVSVLTMAAALGAGLCVTNLVYVDVATGAWRVAYAIPLLFIIPCWRIGKRLPETHRFSRQKDLADAAVALTQRTAGRVLPDQTEEPSRSVNWGRFILLAASGFLWSLFLAPAAQFLNEFLRTERGFSGIGIAVFVLATNTPGGIGIVLGGKLADRHGRRIIGALGIAGGVGFTVVAYLSWGWSLWMASIVASIIGAIAIPALAVYGPELFPTSQRGTANGGLQVVSVVGSSTGLLLAGWLADRIGGLGPAIAILAIGPAMLIGLILAFYPETARRELEDLNPSDRHGTDPED</sequence>